<dbReference type="InterPro" id="IPR000743">
    <property type="entry name" value="Glyco_hydro_28"/>
</dbReference>
<name>A0AA35MBS0_9HYPO</name>
<organism evidence="15 16">
    <name type="scientific">Clonostachys chloroleuca</name>
    <dbReference type="NCBI Taxonomy" id="1926264"/>
    <lineage>
        <taxon>Eukaryota</taxon>
        <taxon>Fungi</taxon>
        <taxon>Dikarya</taxon>
        <taxon>Ascomycota</taxon>
        <taxon>Pezizomycotina</taxon>
        <taxon>Sordariomycetes</taxon>
        <taxon>Hypocreomycetidae</taxon>
        <taxon>Hypocreales</taxon>
        <taxon>Bionectriaceae</taxon>
        <taxon>Clonostachys</taxon>
    </lineage>
</organism>
<dbReference type="GO" id="GO:0020037">
    <property type="term" value="F:heme binding"/>
    <property type="evidence" value="ECO:0007669"/>
    <property type="project" value="InterPro"/>
</dbReference>
<dbReference type="Gene3D" id="1.10.630.10">
    <property type="entry name" value="Cytochrome P450"/>
    <property type="match status" value="1"/>
</dbReference>
<dbReference type="Proteomes" id="UP001160390">
    <property type="component" value="Unassembled WGS sequence"/>
</dbReference>
<dbReference type="GO" id="GO:0071555">
    <property type="term" value="P:cell wall organization"/>
    <property type="evidence" value="ECO:0007669"/>
    <property type="project" value="UniProtKB-KW"/>
</dbReference>
<dbReference type="GO" id="GO:0016705">
    <property type="term" value="F:oxidoreductase activity, acting on paired donors, with incorporation or reduction of molecular oxygen"/>
    <property type="evidence" value="ECO:0007669"/>
    <property type="project" value="InterPro"/>
</dbReference>
<dbReference type="Pfam" id="PF00067">
    <property type="entry name" value="p450"/>
    <property type="match status" value="1"/>
</dbReference>
<dbReference type="InterPro" id="IPR036396">
    <property type="entry name" value="Cyt_P450_sf"/>
</dbReference>
<dbReference type="SUPFAM" id="SSF51126">
    <property type="entry name" value="Pectin lyase-like"/>
    <property type="match status" value="1"/>
</dbReference>
<dbReference type="GO" id="GO:0005506">
    <property type="term" value="F:iron ion binding"/>
    <property type="evidence" value="ECO:0007669"/>
    <property type="project" value="InterPro"/>
</dbReference>
<dbReference type="PRINTS" id="PR00463">
    <property type="entry name" value="EP450I"/>
</dbReference>
<evidence type="ECO:0000256" key="4">
    <source>
        <dbReference type="ARBA" id="ARBA00022525"/>
    </source>
</evidence>
<dbReference type="EMBL" id="CABFNP030001245">
    <property type="protein sequence ID" value="CAI6093694.1"/>
    <property type="molecule type" value="Genomic_DNA"/>
</dbReference>
<comment type="similarity">
    <text evidence="3">Belongs to the cytochrome P450 family.</text>
</comment>
<dbReference type="InterPro" id="IPR050121">
    <property type="entry name" value="Cytochrome_P450_monoxygenase"/>
</dbReference>
<dbReference type="PRINTS" id="PR00385">
    <property type="entry name" value="P450"/>
</dbReference>
<evidence type="ECO:0000256" key="7">
    <source>
        <dbReference type="ARBA" id="ARBA00022729"/>
    </source>
</evidence>
<dbReference type="InterPro" id="IPR011050">
    <property type="entry name" value="Pectin_lyase_fold/virulence"/>
</dbReference>
<dbReference type="GO" id="GO:0005975">
    <property type="term" value="P:carbohydrate metabolic process"/>
    <property type="evidence" value="ECO:0007669"/>
    <property type="project" value="InterPro"/>
</dbReference>
<keyword evidence="11" id="KW-0961">Cell wall biogenesis/degradation</keyword>
<evidence type="ECO:0000256" key="8">
    <source>
        <dbReference type="ARBA" id="ARBA00022801"/>
    </source>
</evidence>
<gene>
    <name evidence="15" type="ORF">CCHLO57077_00000770</name>
</gene>
<evidence type="ECO:0000256" key="13">
    <source>
        <dbReference type="RuleBase" id="RU361169"/>
    </source>
</evidence>
<evidence type="ECO:0000313" key="16">
    <source>
        <dbReference type="Proteomes" id="UP001160390"/>
    </source>
</evidence>
<dbReference type="InterPro" id="IPR001128">
    <property type="entry name" value="Cyt_P450"/>
</dbReference>
<dbReference type="Gene3D" id="2.160.20.10">
    <property type="entry name" value="Single-stranded right-handed beta-helix, Pectin lyase-like"/>
    <property type="match status" value="1"/>
</dbReference>
<evidence type="ECO:0000256" key="3">
    <source>
        <dbReference type="ARBA" id="ARBA00010617"/>
    </source>
</evidence>
<keyword evidence="4" id="KW-0964">Secreted</keyword>
<evidence type="ECO:0000256" key="14">
    <source>
        <dbReference type="SAM" id="SignalP"/>
    </source>
</evidence>
<comment type="subcellular location">
    <subcellularLocation>
        <location evidence="1">Secreted</location>
    </subcellularLocation>
</comment>
<evidence type="ECO:0000256" key="5">
    <source>
        <dbReference type="ARBA" id="ARBA00022617"/>
    </source>
</evidence>
<dbReference type="PANTHER" id="PTHR24305:SF166">
    <property type="entry name" value="CYTOCHROME P450 12A4, MITOCHONDRIAL-RELATED"/>
    <property type="match status" value="1"/>
</dbReference>
<evidence type="ECO:0000256" key="11">
    <source>
        <dbReference type="ARBA" id="ARBA00023316"/>
    </source>
</evidence>
<dbReference type="AlphaFoldDB" id="A0AA35MBS0"/>
<accession>A0AA35MBS0</accession>
<evidence type="ECO:0000256" key="1">
    <source>
        <dbReference type="ARBA" id="ARBA00004613"/>
    </source>
</evidence>
<dbReference type="GO" id="GO:0004650">
    <property type="term" value="F:polygalacturonase activity"/>
    <property type="evidence" value="ECO:0007669"/>
    <property type="project" value="InterPro"/>
</dbReference>
<dbReference type="GO" id="GO:0004497">
    <property type="term" value="F:monooxygenase activity"/>
    <property type="evidence" value="ECO:0007669"/>
    <property type="project" value="InterPro"/>
</dbReference>
<evidence type="ECO:0000256" key="10">
    <source>
        <dbReference type="ARBA" id="ARBA00023295"/>
    </source>
</evidence>
<keyword evidence="8 13" id="KW-0378">Hydrolase</keyword>
<dbReference type="Pfam" id="PF00295">
    <property type="entry name" value="Glyco_hydro_28"/>
    <property type="match status" value="1"/>
</dbReference>
<protein>
    <submittedName>
        <fullName evidence="15">Uncharacterized protein</fullName>
    </submittedName>
</protein>
<keyword evidence="6 12" id="KW-0479">Metal-binding</keyword>
<evidence type="ECO:0000256" key="6">
    <source>
        <dbReference type="ARBA" id="ARBA00022723"/>
    </source>
</evidence>
<comment type="caution">
    <text evidence="15">The sequence shown here is derived from an EMBL/GenBank/DDBJ whole genome shotgun (WGS) entry which is preliminary data.</text>
</comment>
<evidence type="ECO:0000256" key="12">
    <source>
        <dbReference type="PIRSR" id="PIRSR602401-1"/>
    </source>
</evidence>
<keyword evidence="5 12" id="KW-0349">Heme</keyword>
<comment type="cofactor">
    <cofactor evidence="12">
        <name>heme</name>
        <dbReference type="ChEBI" id="CHEBI:30413"/>
    </cofactor>
</comment>
<dbReference type="SUPFAM" id="SSF48264">
    <property type="entry name" value="Cytochrome P450"/>
    <property type="match status" value="1"/>
</dbReference>
<comment type="similarity">
    <text evidence="2 13">Belongs to the glycosyl hydrolase 28 family.</text>
</comment>
<feature type="chain" id="PRO_5041342543" evidence="14">
    <location>
        <begin position="20"/>
        <end position="1106"/>
    </location>
</feature>
<evidence type="ECO:0000256" key="9">
    <source>
        <dbReference type="ARBA" id="ARBA00023004"/>
    </source>
</evidence>
<dbReference type="InterPro" id="IPR012334">
    <property type="entry name" value="Pectin_lyas_fold"/>
</dbReference>
<keyword evidence="10 13" id="KW-0326">Glycosidase</keyword>
<evidence type="ECO:0000313" key="15">
    <source>
        <dbReference type="EMBL" id="CAI6093694.1"/>
    </source>
</evidence>
<reference evidence="15" key="1">
    <citation type="submission" date="2023-01" db="EMBL/GenBank/DDBJ databases">
        <authorList>
            <person name="Piombo E."/>
        </authorList>
    </citation>
    <scope>NUCLEOTIDE SEQUENCE</scope>
</reference>
<feature type="binding site" description="axial binding residue" evidence="12">
    <location>
        <position position="1037"/>
    </location>
    <ligand>
        <name>heme</name>
        <dbReference type="ChEBI" id="CHEBI:30413"/>
    </ligand>
    <ligandPart>
        <name>Fe</name>
        <dbReference type="ChEBI" id="CHEBI:18248"/>
    </ligandPart>
</feature>
<dbReference type="GO" id="GO:0005576">
    <property type="term" value="C:extracellular region"/>
    <property type="evidence" value="ECO:0007669"/>
    <property type="project" value="UniProtKB-SubCell"/>
</dbReference>
<dbReference type="InterPro" id="IPR002401">
    <property type="entry name" value="Cyt_P450_E_grp-I"/>
</dbReference>
<sequence length="1106" mass="123391">MLFRTLVGVLSLLIASAYCDVVRYERPSIYDKSAHFSLRVNGTEMYTVSYAGYDYVHLSMDQGHPTEFRIKTLSQGSTIKSYSITPKQLPIKAKVEGNELVWSMEKVHYLIVKIDDLKEFIIVVDPTETNAPKSKGTGIFNVLDYKADNTGKSVTTGIQAAMDAAAKQPGSIVYVPAGLYQIGNLMLRSKTSLYLAGGSVLRFTGKPSDYKKLYHKSDLHDGTWWIQTEFDSTDIKVYGRGTIDGNGYNTRQNKYMADLLVPVGTKNFRCDGVLVRDSSFWAVTPIQVEDALFTNLKILDRLDVTQNDGIDVVESTRVTVRRAIAIANDDSFSTKTWPYKTGTTVPYPYQPRPLSDVVFENTVAWTKCYGYKVGQGVHQRQNNVTFRDGTVYAAGVGIGIHHLFGTEKATGVTFQDIDIENLAGSPGGRGTWLAVWVGQGGRGVGPIEDILIKNIKARDQGHKNGFLQGYNASSKVSGVIFSDVYMLGSTKPATSLKQMNLLNTSYSENIKFANSNLSRTPIASALRALSYHRFDAILILSLPSAVSRAMLCLILVGLASAYSIWSFVCLEANVRKARALGLPIARLPVDANNVFWILFRPHFYRLLDRLPIRWLSYPSFVRFSRRGWYFAERANAHLQLGPIWALVSPVSINIHVADPDAIQDIVTRLGDFQRPTAELKILELYGPCISTAKWPDWPRHRKPMATPFSETIMASVWTESRRQTLGMLGVVDKVRRSRHPSYQRDTRTLSLNVLAAVGFGKPYDFRGSTEPSVDEIGEYRDSLQTILDNIILMLIVPFRVLQVVPGTWARIGNAGVSFKNDMVKMLESATEGLQQGRKGSGGIMPGFVRAVDQYHRESAADPDAKGAKKGLSVDEIFGNLFVIDFAGHDTSANTLAFATLLLAAHPDVQAWLAAEIEAVAEGKPVEEWDYKQMFPKLNRCRAVFYETLRLFPPPYPLCPPSPVTVGDRTYTVPVGVNFTANLRAMQTHPQYWSNETQWQPWRWIVNPAATPEQAAQETFFVPSKNIFFPWGEGSQICPGRRLSEVEAVAVLACLFKAHRRRIKKDSDGESDEATYRRFDKCVVDVDLVMLVRLKNADQVTLVCEEA</sequence>
<dbReference type="PANTHER" id="PTHR24305">
    <property type="entry name" value="CYTOCHROME P450"/>
    <property type="match status" value="1"/>
</dbReference>
<feature type="signal peptide" evidence="14">
    <location>
        <begin position="1"/>
        <end position="19"/>
    </location>
</feature>
<proteinExistence type="inferred from homology"/>
<keyword evidence="9 12" id="KW-0408">Iron</keyword>
<evidence type="ECO:0000256" key="2">
    <source>
        <dbReference type="ARBA" id="ARBA00008834"/>
    </source>
</evidence>
<keyword evidence="7 14" id="KW-0732">Signal</keyword>
<keyword evidence="16" id="KW-1185">Reference proteome</keyword>